<dbReference type="Proteomes" id="UP000236737">
    <property type="component" value="Unassembled WGS sequence"/>
</dbReference>
<sequence length="260" mass="30625">MKNSTNHVYLKSNYFAKNAMKKYITLFLTVFLTSCQVTETVHLKQDGTGNIEISKLREEHSYMQLMGEEYSKEDVFRDTTYIFKDLITKHSETFSRLPDFEKAIFEKFNTVKVHIKKSSFEKEFRTTITQNFTKIEEVADLYKTEEYADDIENNYALVAEEHYYSVNYTFNGSVFNRIVKITDAVELKKQQDKIDGYKTQVSKFKITQDYVLKYYFPKKIKSVSNPKAKISEDRKSMELQFSITDCLQNPEITSLEVILE</sequence>
<gene>
    <name evidence="1" type="ORF">SAMN04488130_10583</name>
</gene>
<keyword evidence="2" id="KW-1185">Reference proteome</keyword>
<protein>
    <recommendedName>
        <fullName evidence="3">Lipoprotein</fullName>
    </recommendedName>
</protein>
<proteinExistence type="predicted"/>
<evidence type="ECO:0000313" key="1">
    <source>
        <dbReference type="EMBL" id="SEG03767.1"/>
    </source>
</evidence>
<dbReference type="RefSeq" id="WP_244175216.1">
    <property type="nucleotide sequence ID" value="NZ_FNVP01000005.1"/>
</dbReference>
<dbReference type="AlphaFoldDB" id="A0A1H5WXM7"/>
<evidence type="ECO:0000313" key="2">
    <source>
        <dbReference type="Proteomes" id="UP000236737"/>
    </source>
</evidence>
<name>A0A1H5WXM7_9FLAO</name>
<evidence type="ECO:0008006" key="3">
    <source>
        <dbReference type="Google" id="ProtNLM"/>
    </source>
</evidence>
<accession>A0A1H5WXM7</accession>
<reference evidence="2" key="1">
    <citation type="submission" date="2016-10" db="EMBL/GenBank/DDBJ databases">
        <authorList>
            <person name="Varghese N."/>
            <person name="Submissions S."/>
        </authorList>
    </citation>
    <scope>NUCLEOTIDE SEQUENCE [LARGE SCALE GENOMIC DNA]</scope>
    <source>
        <strain evidence="2">CGMCC 1.9230</strain>
    </source>
</reference>
<dbReference type="EMBL" id="FNVP01000005">
    <property type="protein sequence ID" value="SEG03767.1"/>
    <property type="molecule type" value="Genomic_DNA"/>
</dbReference>
<organism evidence="1 2">
    <name type="scientific">Flavobacterium urumqiense</name>
    <dbReference type="NCBI Taxonomy" id="935224"/>
    <lineage>
        <taxon>Bacteria</taxon>
        <taxon>Pseudomonadati</taxon>
        <taxon>Bacteroidota</taxon>
        <taxon>Flavobacteriia</taxon>
        <taxon>Flavobacteriales</taxon>
        <taxon>Flavobacteriaceae</taxon>
        <taxon>Flavobacterium</taxon>
    </lineage>
</organism>
<dbReference type="PROSITE" id="PS51257">
    <property type="entry name" value="PROKAR_LIPOPROTEIN"/>
    <property type="match status" value="1"/>
</dbReference>